<evidence type="ECO:0000313" key="8">
    <source>
        <dbReference type="Proteomes" id="UP001150907"/>
    </source>
</evidence>
<dbReference type="OrthoDB" id="1735038at2759"/>
<dbReference type="PANTHER" id="PTHR11010">
    <property type="entry name" value="PROTEASE S28 PRO-X CARBOXYPEPTIDASE-RELATED"/>
    <property type="match status" value="1"/>
</dbReference>
<dbReference type="GO" id="GO:0008239">
    <property type="term" value="F:dipeptidyl-peptidase activity"/>
    <property type="evidence" value="ECO:0007669"/>
    <property type="project" value="TreeGrafter"/>
</dbReference>
<dbReference type="Gene3D" id="3.40.50.1820">
    <property type="entry name" value="alpha/beta hydrolase"/>
    <property type="match status" value="1"/>
</dbReference>
<keyword evidence="2" id="KW-0645">Protease</keyword>
<feature type="chain" id="PRO_5040882207" evidence="6">
    <location>
        <begin position="20"/>
        <end position="476"/>
    </location>
</feature>
<dbReference type="InterPro" id="IPR008758">
    <property type="entry name" value="Peptidase_S28"/>
</dbReference>
<sequence length="476" mass="50921">MMQILSVLLFAATAAVARCATVRDASEIPASTTQYWITQPVDHFGGSSGKTWQQQYLVNATYYRPGGPIFVSTPGESPISAKYTDGSHFTTLAQRTNGLLVTVEHRFFGASNPMPDLSGASLQFLTIENVLADFAALVKAAKQAPATIFPIPVAANSRVIFGGGSYAGNVAAWMRAKYPQLVLGAWASSAIVYGRLQNYQFDQSFGRHLEALGCAQAFAQAVREVDSVLLSKNAASLASLQARFGIPALSPSDSAGLLSGLTTAYSMAPVSTTADYVDSNVCLHFRNASSTPMDSYVAAVRAAVQQAGMTQQQLVQMGNSSLGINNYALGQVGRVWYYMGCSWFGNWQIAPPLGAGLSRYRSQLVDMAYFQTNCQKKFGSQIPVPVDVAAYNRKWFNALSGVSNVYYTGGSLDIWRDSTVSPSYGDILPPAHGSAIVVIDGATHVQDLSLNSPSDLASVQRARSTGDALVSQWLSM</sequence>
<dbReference type="GO" id="GO:0006508">
    <property type="term" value="P:proteolysis"/>
    <property type="evidence" value="ECO:0007669"/>
    <property type="project" value="UniProtKB-KW"/>
</dbReference>
<evidence type="ECO:0000313" key="7">
    <source>
        <dbReference type="EMBL" id="KAJ2001159.1"/>
    </source>
</evidence>
<feature type="signal peptide" evidence="6">
    <location>
        <begin position="1"/>
        <end position="19"/>
    </location>
</feature>
<evidence type="ECO:0000256" key="6">
    <source>
        <dbReference type="SAM" id="SignalP"/>
    </source>
</evidence>
<dbReference type="Gene3D" id="1.20.120.980">
    <property type="entry name" value="Serine carboxypeptidase S28, SKS domain"/>
    <property type="match status" value="1"/>
</dbReference>
<dbReference type="EMBL" id="JANBQF010000438">
    <property type="protein sequence ID" value="KAJ2001159.1"/>
    <property type="molecule type" value="Genomic_DNA"/>
</dbReference>
<keyword evidence="3 6" id="KW-0732">Signal</keyword>
<dbReference type="InterPro" id="IPR029058">
    <property type="entry name" value="AB_hydrolase_fold"/>
</dbReference>
<comment type="similarity">
    <text evidence="1">Belongs to the peptidase S28 family.</text>
</comment>
<dbReference type="AlphaFoldDB" id="A0A9W8BD16"/>
<dbReference type="Pfam" id="PF05577">
    <property type="entry name" value="Peptidase_S28"/>
    <property type="match status" value="1"/>
</dbReference>
<evidence type="ECO:0000256" key="3">
    <source>
        <dbReference type="ARBA" id="ARBA00022729"/>
    </source>
</evidence>
<keyword evidence="8" id="KW-1185">Reference proteome</keyword>
<evidence type="ECO:0000256" key="2">
    <source>
        <dbReference type="ARBA" id="ARBA00022670"/>
    </source>
</evidence>
<protein>
    <submittedName>
        <fullName evidence="7">Uncharacterized protein</fullName>
    </submittedName>
</protein>
<name>A0A9W8BD16_9FUNG</name>
<dbReference type="InterPro" id="IPR042269">
    <property type="entry name" value="Ser_carbopepase_S28_SKS"/>
</dbReference>
<evidence type="ECO:0000256" key="4">
    <source>
        <dbReference type="ARBA" id="ARBA00022801"/>
    </source>
</evidence>
<evidence type="ECO:0000256" key="1">
    <source>
        <dbReference type="ARBA" id="ARBA00011079"/>
    </source>
</evidence>
<organism evidence="7 8">
    <name type="scientific">Coemansia thaxteri</name>
    <dbReference type="NCBI Taxonomy" id="2663907"/>
    <lineage>
        <taxon>Eukaryota</taxon>
        <taxon>Fungi</taxon>
        <taxon>Fungi incertae sedis</taxon>
        <taxon>Zoopagomycota</taxon>
        <taxon>Kickxellomycotina</taxon>
        <taxon>Kickxellomycetes</taxon>
        <taxon>Kickxellales</taxon>
        <taxon>Kickxellaceae</taxon>
        <taxon>Coemansia</taxon>
    </lineage>
</organism>
<gene>
    <name evidence="7" type="ORF">H4R26_004276</name>
</gene>
<dbReference type="SUPFAM" id="SSF53474">
    <property type="entry name" value="alpha/beta-Hydrolases"/>
    <property type="match status" value="1"/>
</dbReference>
<accession>A0A9W8BD16</accession>
<keyword evidence="4" id="KW-0378">Hydrolase</keyword>
<reference evidence="7" key="1">
    <citation type="submission" date="2022-07" db="EMBL/GenBank/DDBJ databases">
        <title>Phylogenomic reconstructions and comparative analyses of Kickxellomycotina fungi.</title>
        <authorList>
            <person name="Reynolds N.K."/>
            <person name="Stajich J.E."/>
            <person name="Barry K."/>
            <person name="Grigoriev I.V."/>
            <person name="Crous P."/>
            <person name="Smith M.E."/>
        </authorList>
    </citation>
    <scope>NUCLEOTIDE SEQUENCE</scope>
    <source>
        <strain evidence="7">IMI 214461</strain>
    </source>
</reference>
<evidence type="ECO:0000256" key="5">
    <source>
        <dbReference type="ARBA" id="ARBA00023180"/>
    </source>
</evidence>
<keyword evidence="5" id="KW-0325">Glycoprotein</keyword>
<proteinExistence type="inferred from homology"/>
<dbReference type="Proteomes" id="UP001150907">
    <property type="component" value="Unassembled WGS sequence"/>
</dbReference>
<comment type="caution">
    <text evidence="7">The sequence shown here is derived from an EMBL/GenBank/DDBJ whole genome shotgun (WGS) entry which is preliminary data.</text>
</comment>
<dbReference type="GO" id="GO:0070008">
    <property type="term" value="F:serine-type exopeptidase activity"/>
    <property type="evidence" value="ECO:0007669"/>
    <property type="project" value="InterPro"/>
</dbReference>
<dbReference type="PANTHER" id="PTHR11010:SF38">
    <property type="entry name" value="LYSOSOMAL PRO-X CARBOXYPEPTIDASE"/>
    <property type="match status" value="1"/>
</dbReference>